<evidence type="ECO:0000256" key="5">
    <source>
        <dbReference type="ARBA" id="ARBA00022496"/>
    </source>
</evidence>
<keyword evidence="7 16" id="KW-0732">Signal</keyword>
<evidence type="ECO:0000256" key="3">
    <source>
        <dbReference type="ARBA" id="ARBA00022448"/>
    </source>
</evidence>
<dbReference type="Pfam" id="PF07715">
    <property type="entry name" value="Plug"/>
    <property type="match status" value="1"/>
</dbReference>
<dbReference type="Proteomes" id="UP000501648">
    <property type="component" value="Chromosome"/>
</dbReference>
<evidence type="ECO:0000259" key="17">
    <source>
        <dbReference type="SMART" id="SM00965"/>
    </source>
</evidence>
<comment type="subcellular location">
    <subcellularLocation>
        <location evidence="1 14">Cell outer membrane</location>
        <topology evidence="1 14">Multi-pass membrane protein</topology>
    </subcellularLocation>
</comment>
<feature type="chain" id="PRO_5026881103" evidence="16">
    <location>
        <begin position="24"/>
        <end position="838"/>
    </location>
</feature>
<dbReference type="Gene3D" id="2.40.170.20">
    <property type="entry name" value="TonB-dependent receptor, beta-barrel domain"/>
    <property type="match status" value="1"/>
</dbReference>
<keyword evidence="4 14" id="KW-1134">Transmembrane beta strand</keyword>
<dbReference type="SMART" id="SM00965">
    <property type="entry name" value="STN"/>
    <property type="match status" value="1"/>
</dbReference>
<dbReference type="PANTHER" id="PTHR32552:SF68">
    <property type="entry name" value="FERRICHROME OUTER MEMBRANE TRANSPORTER_PHAGE RECEPTOR"/>
    <property type="match status" value="1"/>
</dbReference>
<evidence type="ECO:0000256" key="14">
    <source>
        <dbReference type="PROSITE-ProRule" id="PRU01360"/>
    </source>
</evidence>
<keyword evidence="12 18" id="KW-0675">Receptor</keyword>
<keyword evidence="8" id="KW-0408">Iron</keyword>
<evidence type="ECO:0000256" key="7">
    <source>
        <dbReference type="ARBA" id="ARBA00022729"/>
    </source>
</evidence>
<reference evidence="18 19" key="1">
    <citation type="journal article" date="2012" name="J. Bacteriol.">
        <title>Genome sequence of the pathogenic Herbaspirillum seropedicae strain Os34, isolated from rice roots.</title>
        <authorList>
            <person name="Ye W."/>
            <person name="Ye S."/>
            <person name="Liu J."/>
            <person name="Chang S."/>
            <person name="Chen M."/>
            <person name="Zhu B."/>
            <person name="Guo L."/>
            <person name="An Q."/>
        </authorList>
    </citation>
    <scope>NUCLEOTIDE SEQUENCE [LARGE SCALE GENOMIC DNA]</scope>
    <source>
        <strain evidence="18 19">Os34</strain>
    </source>
</reference>
<evidence type="ECO:0000256" key="16">
    <source>
        <dbReference type="SAM" id="SignalP"/>
    </source>
</evidence>
<gene>
    <name evidence="18" type="ORF">C798_06755</name>
</gene>
<dbReference type="InterPro" id="IPR012910">
    <property type="entry name" value="Plug_dom"/>
</dbReference>
<dbReference type="InterPro" id="IPR039426">
    <property type="entry name" value="TonB-dep_rcpt-like"/>
</dbReference>
<evidence type="ECO:0000256" key="1">
    <source>
        <dbReference type="ARBA" id="ARBA00004571"/>
    </source>
</evidence>
<dbReference type="PROSITE" id="PS52016">
    <property type="entry name" value="TONB_DEPENDENT_REC_3"/>
    <property type="match status" value="1"/>
</dbReference>
<dbReference type="InterPro" id="IPR036942">
    <property type="entry name" value="Beta-barrel_TonB_sf"/>
</dbReference>
<evidence type="ECO:0000256" key="2">
    <source>
        <dbReference type="ARBA" id="ARBA00009810"/>
    </source>
</evidence>
<dbReference type="InterPro" id="IPR000531">
    <property type="entry name" value="Beta-barrel_TonB"/>
</dbReference>
<sequence>MQARRLALLLAHCLAAIPMTAVAEPTSVPAAAASLQPRQFSFQVPAGSMESALVAIARAAGGIVLFEPAAAAELRSPGVQGSYTLQQALQLALAGSPLQLVPHTDGSFGVRRPVVNSDAASADPTAVPRYNPPLPPVLSTGLGQTRGTSHGYLDSGFLATDSRLATRNDTPLSGLPVSLQEITSSVLESQQSRSVVDSLQNISAVAYGRGDGIDQAGTLYVRSFIAPVMRDGWADLVSLSNVTNGRVAGSRSITSLDVPIAAIERVEVLGGADSIVVGGPMEPGGSVNIVTKQPVAERIAEWTLELDNRGHRRSTLDLGGSLSQDHAWTYRTVLSATHDKRTLDGYDGAREFYLAPSIGYQDRDTALVAGVSHHVTRTPFGGYQSAMLTSDGPGPNIRSAPWGLPDDHSQATKSELFYTWEQALGADWRFNSKARITRLRYASAGYTNCAVTDLDAGTGLCVADQSLLHTDSISLDNNVSRKIVSGDWQHTVMLGASFSRTRLRSYSDSSNANVVGVSWPPSTAALPPIDGPRSLINGDDAIYTSNLYLQDQIRWQRWYLLANVGYEQERNNFSDDVDQNGVVHDTSAPRHSPVYNLGIAYRLSQNATLYANTFRSFTPGQLLLDSSLNGGKPGINSAPATTGKSAELGIKLELLERRAILTAAVYRASHTNVLQFAFPDANSPFNRYTLLPSAVSRGVELSLSGRLARGWNIIASYSYNLYSPAANTEDDRRLAQFPHHRASLWSTYDLQSEAWRGWGFGLGLTARSGYMAFSDADSQVRIGGQIRVDASLYYRCAAGRTTLGIRNLFDRRLFSDFATTTIGVEPARTVTLTHVVEF</sequence>
<keyword evidence="3 14" id="KW-0813">Transport</keyword>
<accession>A0A6M3ZMZ3</accession>
<evidence type="ECO:0000256" key="4">
    <source>
        <dbReference type="ARBA" id="ARBA00022452"/>
    </source>
</evidence>
<evidence type="ECO:0000256" key="10">
    <source>
        <dbReference type="ARBA" id="ARBA00023077"/>
    </source>
</evidence>
<dbReference type="EMBL" id="CP008956">
    <property type="protein sequence ID" value="QJP99938.1"/>
    <property type="molecule type" value="Genomic_DNA"/>
</dbReference>
<evidence type="ECO:0000256" key="13">
    <source>
        <dbReference type="ARBA" id="ARBA00023237"/>
    </source>
</evidence>
<evidence type="ECO:0000256" key="9">
    <source>
        <dbReference type="ARBA" id="ARBA00023065"/>
    </source>
</evidence>
<dbReference type="InterPro" id="IPR037066">
    <property type="entry name" value="Plug_dom_sf"/>
</dbReference>
<keyword evidence="6 14" id="KW-0812">Transmembrane</keyword>
<comment type="similarity">
    <text evidence="2 14 15">Belongs to the TonB-dependent receptor family.</text>
</comment>
<protein>
    <submittedName>
        <fullName evidence="18">TonB-dependent receptor</fullName>
    </submittedName>
</protein>
<name>A0A6M3ZMZ3_9BURK</name>
<evidence type="ECO:0000256" key="15">
    <source>
        <dbReference type="RuleBase" id="RU003357"/>
    </source>
</evidence>
<feature type="domain" description="Secretin/TonB short N-terminal" evidence="17">
    <location>
        <begin position="62"/>
        <end position="113"/>
    </location>
</feature>
<dbReference type="GO" id="GO:0009279">
    <property type="term" value="C:cell outer membrane"/>
    <property type="evidence" value="ECO:0007669"/>
    <property type="project" value="UniProtKB-SubCell"/>
</dbReference>
<dbReference type="Gene3D" id="2.170.130.10">
    <property type="entry name" value="TonB-dependent receptor, plug domain"/>
    <property type="match status" value="1"/>
</dbReference>
<evidence type="ECO:0000313" key="18">
    <source>
        <dbReference type="EMBL" id="QJP99938.1"/>
    </source>
</evidence>
<evidence type="ECO:0000256" key="12">
    <source>
        <dbReference type="ARBA" id="ARBA00023170"/>
    </source>
</evidence>
<dbReference type="PANTHER" id="PTHR32552">
    <property type="entry name" value="FERRICHROME IRON RECEPTOR-RELATED"/>
    <property type="match status" value="1"/>
</dbReference>
<dbReference type="SUPFAM" id="SSF56935">
    <property type="entry name" value="Porins"/>
    <property type="match status" value="1"/>
</dbReference>
<keyword evidence="9" id="KW-0406">Ion transport</keyword>
<organism evidence="18 19">
    <name type="scientific">Herbaspirillum rubrisubalbicans Os34</name>
    <dbReference type="NCBI Taxonomy" id="1235827"/>
    <lineage>
        <taxon>Bacteria</taxon>
        <taxon>Pseudomonadati</taxon>
        <taxon>Pseudomonadota</taxon>
        <taxon>Betaproteobacteria</taxon>
        <taxon>Burkholderiales</taxon>
        <taxon>Oxalobacteraceae</taxon>
        <taxon>Herbaspirillum</taxon>
    </lineage>
</organism>
<dbReference type="GO" id="GO:0015344">
    <property type="term" value="F:siderophore uptake transmembrane transporter activity"/>
    <property type="evidence" value="ECO:0007669"/>
    <property type="project" value="TreeGrafter"/>
</dbReference>
<keyword evidence="11 14" id="KW-0472">Membrane</keyword>
<dbReference type="AlphaFoldDB" id="A0A6M3ZMZ3"/>
<keyword evidence="13 14" id="KW-0998">Cell outer membrane</keyword>
<evidence type="ECO:0000313" key="19">
    <source>
        <dbReference type="Proteomes" id="UP000501648"/>
    </source>
</evidence>
<keyword evidence="10 15" id="KW-0798">TonB box</keyword>
<evidence type="ECO:0000256" key="6">
    <source>
        <dbReference type="ARBA" id="ARBA00022692"/>
    </source>
</evidence>
<keyword evidence="5" id="KW-0410">Iron transport</keyword>
<dbReference type="Pfam" id="PF00593">
    <property type="entry name" value="TonB_dep_Rec_b-barrel"/>
    <property type="match status" value="1"/>
</dbReference>
<dbReference type="CDD" id="cd01347">
    <property type="entry name" value="ligand_gated_channel"/>
    <property type="match status" value="1"/>
</dbReference>
<dbReference type="InterPro" id="IPR011662">
    <property type="entry name" value="Secretin/TonB_short_N"/>
</dbReference>
<evidence type="ECO:0000256" key="11">
    <source>
        <dbReference type="ARBA" id="ARBA00023136"/>
    </source>
</evidence>
<feature type="signal peptide" evidence="16">
    <location>
        <begin position="1"/>
        <end position="23"/>
    </location>
</feature>
<evidence type="ECO:0000256" key="8">
    <source>
        <dbReference type="ARBA" id="ARBA00023004"/>
    </source>
</evidence>
<proteinExistence type="inferred from homology"/>
<dbReference type="Gene3D" id="3.55.50.30">
    <property type="match status" value="1"/>
</dbReference>